<proteinExistence type="predicted"/>
<name>A0A6F8XZ00_9ACTN</name>
<evidence type="ECO:0000313" key="3">
    <source>
        <dbReference type="Proteomes" id="UP000502508"/>
    </source>
</evidence>
<dbReference type="AlphaFoldDB" id="A0A6F8XZ00"/>
<dbReference type="KEGG" id="pfla:Pflav_054860"/>
<organism evidence="2 3">
    <name type="scientific">Phytohabitans flavus</name>
    <dbReference type="NCBI Taxonomy" id="1076124"/>
    <lineage>
        <taxon>Bacteria</taxon>
        <taxon>Bacillati</taxon>
        <taxon>Actinomycetota</taxon>
        <taxon>Actinomycetes</taxon>
        <taxon>Micromonosporales</taxon>
        <taxon>Micromonosporaceae</taxon>
    </lineage>
</organism>
<dbReference type="Proteomes" id="UP000502508">
    <property type="component" value="Chromosome"/>
</dbReference>
<dbReference type="EMBL" id="AP022870">
    <property type="protein sequence ID" value="BCB79076.1"/>
    <property type="molecule type" value="Genomic_DNA"/>
</dbReference>
<evidence type="ECO:0000256" key="1">
    <source>
        <dbReference type="SAM" id="MobiDB-lite"/>
    </source>
</evidence>
<evidence type="ECO:0000313" key="2">
    <source>
        <dbReference type="EMBL" id="BCB79076.1"/>
    </source>
</evidence>
<protein>
    <submittedName>
        <fullName evidence="2">Uncharacterized protein</fullName>
    </submittedName>
</protein>
<reference evidence="2 3" key="1">
    <citation type="submission" date="2020-03" db="EMBL/GenBank/DDBJ databases">
        <title>Whole genome shotgun sequence of Phytohabitans flavus NBRC 107702.</title>
        <authorList>
            <person name="Komaki H."/>
            <person name="Tamura T."/>
        </authorList>
    </citation>
    <scope>NUCLEOTIDE SEQUENCE [LARGE SCALE GENOMIC DNA]</scope>
    <source>
        <strain evidence="2 3">NBRC 107702</strain>
    </source>
</reference>
<gene>
    <name evidence="2" type="ORF">Pflav_054860</name>
</gene>
<keyword evidence="3" id="KW-1185">Reference proteome</keyword>
<reference evidence="2 3" key="2">
    <citation type="submission" date="2020-03" db="EMBL/GenBank/DDBJ databases">
        <authorList>
            <person name="Ichikawa N."/>
            <person name="Kimura A."/>
            <person name="Kitahashi Y."/>
            <person name="Uohara A."/>
        </authorList>
    </citation>
    <scope>NUCLEOTIDE SEQUENCE [LARGE SCALE GENOMIC DNA]</scope>
    <source>
        <strain evidence="2 3">NBRC 107702</strain>
    </source>
</reference>
<accession>A0A6F8XZ00</accession>
<feature type="region of interest" description="Disordered" evidence="1">
    <location>
        <begin position="1"/>
        <end position="21"/>
    </location>
</feature>
<sequence>MQFDRHGEDARDRPLDMRAHGERGRVDIYDATRWHSDLPVSEVRLPYDLDPGWLKNMMTGVTDGAPENR</sequence>